<evidence type="ECO:0000313" key="2">
    <source>
        <dbReference type="Proteomes" id="UP000653099"/>
    </source>
</evidence>
<reference evidence="1" key="2">
    <citation type="submission" date="2020-09" db="EMBL/GenBank/DDBJ databases">
        <authorList>
            <person name="Sun Q."/>
            <person name="Ohkuma M."/>
        </authorList>
    </citation>
    <scope>NUCLEOTIDE SEQUENCE</scope>
    <source>
        <strain evidence="1">JCM 14359</strain>
    </source>
</reference>
<dbReference type="AlphaFoldDB" id="A0A830E826"/>
<dbReference type="EMBL" id="BMOC01000003">
    <property type="protein sequence ID" value="GGJ00839.1"/>
    <property type="molecule type" value="Genomic_DNA"/>
</dbReference>
<name>A0A830E826_9EURY</name>
<keyword evidence="2" id="KW-1185">Reference proteome</keyword>
<proteinExistence type="predicted"/>
<evidence type="ECO:0000313" key="1">
    <source>
        <dbReference type="EMBL" id="GGJ00839.1"/>
    </source>
</evidence>
<sequence length="68" mass="7498">MATLLTNSSRETVMSEETAELWARAKDGDDEPAELEAELAALNRGVDWDRANLSTESSDEREQLAADD</sequence>
<gene>
    <name evidence="1" type="ORF">GCM10008995_08370</name>
</gene>
<accession>A0A830E826</accession>
<reference evidence="1" key="1">
    <citation type="journal article" date="2014" name="Int. J. Syst. Evol. Microbiol.">
        <title>Complete genome sequence of Corynebacterium casei LMG S-19264T (=DSM 44701T), isolated from a smear-ripened cheese.</title>
        <authorList>
            <consortium name="US DOE Joint Genome Institute (JGI-PGF)"/>
            <person name="Walter F."/>
            <person name="Albersmeier A."/>
            <person name="Kalinowski J."/>
            <person name="Ruckert C."/>
        </authorList>
    </citation>
    <scope>NUCLEOTIDE SEQUENCE</scope>
    <source>
        <strain evidence="1">JCM 14359</strain>
    </source>
</reference>
<dbReference type="Proteomes" id="UP000653099">
    <property type="component" value="Unassembled WGS sequence"/>
</dbReference>
<protein>
    <submittedName>
        <fullName evidence="1">Uncharacterized protein</fullName>
    </submittedName>
</protein>
<comment type="caution">
    <text evidence="1">The sequence shown here is derived from an EMBL/GenBank/DDBJ whole genome shotgun (WGS) entry which is preliminary data.</text>
</comment>
<organism evidence="1 2">
    <name type="scientific">Halobellus salinus</name>
    <dbReference type="NCBI Taxonomy" id="931585"/>
    <lineage>
        <taxon>Archaea</taxon>
        <taxon>Methanobacteriati</taxon>
        <taxon>Methanobacteriota</taxon>
        <taxon>Stenosarchaea group</taxon>
        <taxon>Halobacteria</taxon>
        <taxon>Halobacteriales</taxon>
        <taxon>Haloferacaceae</taxon>
        <taxon>Halobellus</taxon>
    </lineage>
</organism>